<reference evidence="1 2" key="1">
    <citation type="journal article" date="2013" name="Curr. Biol.">
        <title>Shared signatures of parasitism and phylogenomics unite Cryptomycota and microsporidia.</title>
        <authorList>
            <person name="James T.Y."/>
            <person name="Pelin A."/>
            <person name="Bonen L."/>
            <person name="Ahrendt S."/>
            <person name="Sain D."/>
            <person name="Corradi N."/>
            <person name="Stajich J.E."/>
        </authorList>
    </citation>
    <scope>NUCLEOTIDE SEQUENCE [LARGE SCALE GENOMIC DNA]</scope>
    <source>
        <strain evidence="1 2">CSF55</strain>
    </source>
</reference>
<sequence length="61" mass="7055">MNVCARSTLQCLKQDVLQTQYVKRKPSVLKYLKWTDGKQGEATKLDEISKLDTSEKKKESH</sequence>
<evidence type="ECO:0000313" key="1">
    <source>
        <dbReference type="EMBL" id="EPZ36159.1"/>
    </source>
</evidence>
<gene>
    <name evidence="1" type="ORF">O9G_006085</name>
</gene>
<protein>
    <submittedName>
        <fullName evidence="1">Uncharacterized protein</fullName>
    </submittedName>
</protein>
<keyword evidence="2" id="KW-1185">Reference proteome</keyword>
<dbReference type="HOGENOM" id="CLU_2923974_0_0_1"/>
<proteinExistence type="predicted"/>
<organism evidence="1 2">
    <name type="scientific">Rozella allomycis (strain CSF55)</name>
    <dbReference type="NCBI Taxonomy" id="988480"/>
    <lineage>
        <taxon>Eukaryota</taxon>
        <taxon>Fungi</taxon>
        <taxon>Fungi incertae sedis</taxon>
        <taxon>Cryptomycota</taxon>
        <taxon>Cryptomycota incertae sedis</taxon>
        <taxon>Rozella</taxon>
    </lineage>
</organism>
<name>A0A075B0T1_ROZAC</name>
<dbReference type="EMBL" id="KE560639">
    <property type="protein sequence ID" value="EPZ36159.1"/>
    <property type="molecule type" value="Genomic_DNA"/>
</dbReference>
<dbReference type="Proteomes" id="UP000030755">
    <property type="component" value="Unassembled WGS sequence"/>
</dbReference>
<dbReference type="GO" id="GO:0045259">
    <property type="term" value="C:proton-transporting ATP synthase complex"/>
    <property type="evidence" value="ECO:0007669"/>
    <property type="project" value="InterPro"/>
</dbReference>
<dbReference type="GO" id="GO:0046933">
    <property type="term" value="F:proton-transporting ATP synthase activity, rotational mechanism"/>
    <property type="evidence" value="ECO:0007669"/>
    <property type="project" value="InterPro"/>
</dbReference>
<dbReference type="AlphaFoldDB" id="A0A075B0T1"/>
<accession>A0A075B0T1</accession>
<dbReference type="Gene3D" id="1.10.1620.20">
    <property type="entry name" value="ATP synthase, F1 complex, epsilon subunit superfamily, mitochondrial"/>
    <property type="match status" value="1"/>
</dbReference>
<evidence type="ECO:0000313" key="2">
    <source>
        <dbReference type="Proteomes" id="UP000030755"/>
    </source>
</evidence>
<dbReference type="InterPro" id="IPR036742">
    <property type="entry name" value="ATP_synth_F1_esu_sf_mt"/>
</dbReference>